<feature type="compositionally biased region" description="Basic and acidic residues" evidence="1">
    <location>
        <begin position="151"/>
        <end position="164"/>
    </location>
</feature>
<sequence length="319" mass="35540">MHEACLILNREGTDELSSFGGGPPPDELEMSAARVAERVRLRWKYGFAGVESHRALSTRGRRSHRDSDLENSLEDTPSRRTPSSSFEYSNQGKPAGSHGRGNDPSFWQNLIGGSEKAPASCDDVIEDLQNKVPRQNLSPPPPSIPSFRNLSDSRNDFLQDEIDRPSPVQKEQPSGSQDVRGDNLYSSMTFKLLKDTFTHTGNADKKTLNGTDLSGLQKTASQRVESQSLSEVEGSFYSTLDQDSRLELKTYTYEELGEKLRRVRPPKEQILSSATGLSSGELRARLERIEEEESTVGMVLKEGLSKLRPSPKRQLTRKS</sequence>
<feature type="region of interest" description="Disordered" evidence="1">
    <location>
        <begin position="300"/>
        <end position="319"/>
    </location>
</feature>
<reference evidence="2" key="1">
    <citation type="submission" date="2021-08" db="EMBL/GenBank/DDBJ databases">
        <title>WGS assembly of Ceratopteris richardii.</title>
        <authorList>
            <person name="Marchant D.B."/>
            <person name="Chen G."/>
            <person name="Jenkins J."/>
            <person name="Shu S."/>
            <person name="Leebens-Mack J."/>
            <person name="Grimwood J."/>
            <person name="Schmutz J."/>
            <person name="Soltis P."/>
            <person name="Soltis D."/>
            <person name="Chen Z.-H."/>
        </authorList>
    </citation>
    <scope>NUCLEOTIDE SEQUENCE</scope>
    <source>
        <strain evidence="2">Whitten #5841</strain>
        <tissue evidence="2">Leaf</tissue>
    </source>
</reference>
<feature type="compositionally biased region" description="Basic residues" evidence="1">
    <location>
        <begin position="309"/>
        <end position="319"/>
    </location>
</feature>
<accession>A0A8T2T6Y8</accession>
<feature type="region of interest" description="Disordered" evidence="1">
    <location>
        <begin position="53"/>
        <end position="113"/>
    </location>
</feature>
<proteinExistence type="predicted"/>
<evidence type="ECO:0000256" key="1">
    <source>
        <dbReference type="SAM" id="MobiDB-lite"/>
    </source>
</evidence>
<evidence type="ECO:0000313" key="3">
    <source>
        <dbReference type="Proteomes" id="UP000825935"/>
    </source>
</evidence>
<organism evidence="2 3">
    <name type="scientific">Ceratopteris richardii</name>
    <name type="common">Triangle waterfern</name>
    <dbReference type="NCBI Taxonomy" id="49495"/>
    <lineage>
        <taxon>Eukaryota</taxon>
        <taxon>Viridiplantae</taxon>
        <taxon>Streptophyta</taxon>
        <taxon>Embryophyta</taxon>
        <taxon>Tracheophyta</taxon>
        <taxon>Polypodiopsida</taxon>
        <taxon>Polypodiidae</taxon>
        <taxon>Polypodiales</taxon>
        <taxon>Pteridineae</taxon>
        <taxon>Pteridaceae</taxon>
        <taxon>Parkerioideae</taxon>
        <taxon>Ceratopteris</taxon>
    </lineage>
</organism>
<feature type="region of interest" description="Disordered" evidence="1">
    <location>
        <begin position="132"/>
        <end position="183"/>
    </location>
</feature>
<evidence type="ECO:0000313" key="2">
    <source>
        <dbReference type="EMBL" id="KAH7414749.1"/>
    </source>
</evidence>
<gene>
    <name evidence="2" type="ORF">KP509_14G008700</name>
</gene>
<feature type="compositionally biased region" description="Polar residues" evidence="1">
    <location>
        <begin position="208"/>
        <end position="226"/>
    </location>
</feature>
<comment type="caution">
    <text evidence="2">The sequence shown here is derived from an EMBL/GenBank/DDBJ whole genome shotgun (WGS) entry which is preliminary data.</text>
</comment>
<dbReference type="OrthoDB" id="441444at2759"/>
<keyword evidence="3" id="KW-1185">Reference proteome</keyword>
<dbReference type="AlphaFoldDB" id="A0A8T2T6Y8"/>
<dbReference type="EMBL" id="CM035419">
    <property type="protein sequence ID" value="KAH7414749.1"/>
    <property type="molecule type" value="Genomic_DNA"/>
</dbReference>
<protein>
    <submittedName>
        <fullName evidence="2">Uncharacterized protein</fullName>
    </submittedName>
</protein>
<dbReference type="Proteomes" id="UP000825935">
    <property type="component" value="Chromosome 14"/>
</dbReference>
<name>A0A8T2T6Y8_CERRI</name>
<feature type="compositionally biased region" description="Polar residues" evidence="1">
    <location>
        <begin position="79"/>
        <end position="92"/>
    </location>
</feature>
<feature type="region of interest" description="Disordered" evidence="1">
    <location>
        <begin position="201"/>
        <end position="226"/>
    </location>
</feature>